<feature type="transmembrane region" description="Helical" evidence="5">
    <location>
        <begin position="57"/>
        <end position="75"/>
    </location>
</feature>
<dbReference type="InterPro" id="IPR036259">
    <property type="entry name" value="MFS_trans_sf"/>
</dbReference>
<dbReference type="InterPro" id="IPR011701">
    <property type="entry name" value="MFS"/>
</dbReference>
<gene>
    <name evidence="7" type="ORF">UFOPK4180_00733</name>
</gene>
<dbReference type="Gene3D" id="1.20.1250.20">
    <property type="entry name" value="MFS general substrate transporter like domains"/>
    <property type="match status" value="1"/>
</dbReference>
<proteinExistence type="predicted"/>
<protein>
    <submittedName>
        <fullName evidence="7">Unannotated protein</fullName>
    </submittedName>
</protein>
<dbReference type="PANTHER" id="PTHR23501:SF197">
    <property type="entry name" value="COMD"/>
    <property type="match status" value="1"/>
</dbReference>
<keyword evidence="3 5" id="KW-1133">Transmembrane helix</keyword>
<evidence type="ECO:0000256" key="2">
    <source>
        <dbReference type="ARBA" id="ARBA00022692"/>
    </source>
</evidence>
<comment type="subcellular location">
    <subcellularLocation>
        <location evidence="1">Membrane</location>
        <topology evidence="1">Multi-pass membrane protein</topology>
    </subcellularLocation>
</comment>
<feature type="transmembrane region" description="Helical" evidence="5">
    <location>
        <begin position="191"/>
        <end position="213"/>
    </location>
</feature>
<dbReference type="PRINTS" id="PR01036">
    <property type="entry name" value="TCRTETB"/>
</dbReference>
<evidence type="ECO:0000256" key="3">
    <source>
        <dbReference type="ARBA" id="ARBA00022989"/>
    </source>
</evidence>
<feature type="transmembrane region" description="Helical" evidence="5">
    <location>
        <begin position="87"/>
        <end position="110"/>
    </location>
</feature>
<accession>A0A6J6AEE7</accession>
<dbReference type="Pfam" id="PF07690">
    <property type="entry name" value="MFS_1"/>
    <property type="match status" value="1"/>
</dbReference>
<dbReference type="CDD" id="cd17502">
    <property type="entry name" value="MFS_Azr1_MDR_like"/>
    <property type="match status" value="1"/>
</dbReference>
<feature type="transmembrane region" description="Helical" evidence="5">
    <location>
        <begin position="326"/>
        <end position="345"/>
    </location>
</feature>
<sequence length="432" mass="45749">MTFLIGSFAAGASQNMSQLIATRAVQGLGAGGLMALTFVIIGDIVPPRERGRYQGYFGAVWGLSSVAGPLLGGFFSDHATILGITGWRWIFYINLPFGIAALAITSAVLHIPKVKREHKIDYLGALLLVAAVTTTLLAVSIYGPQDGWSDSHTLTYLAAGLALTVLFLKWESKAVEPIIPLTLFKNHTFSLTSILGAIIGAGMFGAIVMLPLYMQVVKGYSATEAGLKLIPLMLGIVSTSIFSGKAITKHGHYKRYPIIGTAIMTLGILAMVRLNIDTPYWELSIYAIMVGAGLGLSMQTIVIALQNAVEFKDMGVATSSNTFFRSLGSVFGTAIFGTILTNRLGHYLLSSGFDPAQAALVQSNTAAIGALPPEGRITALNAFVDSFHVVFLVAAPVVAVGFVVALFLRETPLRTNADYASARNEAAGEALG</sequence>
<evidence type="ECO:0000313" key="7">
    <source>
        <dbReference type="EMBL" id="CAB4367132.1"/>
    </source>
</evidence>
<feature type="domain" description="Major facilitator superfamily (MFS) profile" evidence="6">
    <location>
        <begin position="1"/>
        <end position="413"/>
    </location>
</feature>
<feature type="transmembrane region" description="Helical" evidence="5">
    <location>
        <begin position="27"/>
        <end position="45"/>
    </location>
</feature>
<evidence type="ECO:0000256" key="1">
    <source>
        <dbReference type="ARBA" id="ARBA00004141"/>
    </source>
</evidence>
<dbReference type="EMBL" id="CAESPC010000117">
    <property type="protein sequence ID" value="CAB4367132.1"/>
    <property type="molecule type" value="Genomic_DNA"/>
</dbReference>
<dbReference type="InterPro" id="IPR020846">
    <property type="entry name" value="MFS_dom"/>
</dbReference>
<dbReference type="SUPFAM" id="SSF103473">
    <property type="entry name" value="MFS general substrate transporter"/>
    <property type="match status" value="1"/>
</dbReference>
<feature type="transmembrane region" description="Helical" evidence="5">
    <location>
        <begin position="286"/>
        <end position="305"/>
    </location>
</feature>
<feature type="transmembrane region" description="Helical" evidence="5">
    <location>
        <begin position="122"/>
        <end position="142"/>
    </location>
</feature>
<feature type="transmembrane region" description="Helical" evidence="5">
    <location>
        <begin position="225"/>
        <end position="244"/>
    </location>
</feature>
<name>A0A6J6AEE7_9ZZZZ</name>
<keyword evidence="2 5" id="KW-0812">Transmembrane</keyword>
<dbReference type="GO" id="GO:0022857">
    <property type="term" value="F:transmembrane transporter activity"/>
    <property type="evidence" value="ECO:0007669"/>
    <property type="project" value="InterPro"/>
</dbReference>
<dbReference type="AlphaFoldDB" id="A0A6J6AEE7"/>
<dbReference type="PROSITE" id="PS50850">
    <property type="entry name" value="MFS"/>
    <property type="match status" value="1"/>
</dbReference>
<dbReference type="Gene3D" id="1.20.1720.10">
    <property type="entry name" value="Multidrug resistance protein D"/>
    <property type="match status" value="1"/>
</dbReference>
<feature type="transmembrane region" description="Helical" evidence="5">
    <location>
        <begin position="387"/>
        <end position="408"/>
    </location>
</feature>
<feature type="transmembrane region" description="Helical" evidence="5">
    <location>
        <begin position="256"/>
        <end position="274"/>
    </location>
</feature>
<dbReference type="PANTHER" id="PTHR23501">
    <property type="entry name" value="MAJOR FACILITATOR SUPERFAMILY"/>
    <property type="match status" value="1"/>
</dbReference>
<organism evidence="7">
    <name type="scientific">freshwater metagenome</name>
    <dbReference type="NCBI Taxonomy" id="449393"/>
    <lineage>
        <taxon>unclassified sequences</taxon>
        <taxon>metagenomes</taxon>
        <taxon>ecological metagenomes</taxon>
    </lineage>
</organism>
<dbReference type="GO" id="GO:0005886">
    <property type="term" value="C:plasma membrane"/>
    <property type="evidence" value="ECO:0007669"/>
    <property type="project" value="TreeGrafter"/>
</dbReference>
<evidence type="ECO:0000256" key="5">
    <source>
        <dbReference type="SAM" id="Phobius"/>
    </source>
</evidence>
<evidence type="ECO:0000256" key="4">
    <source>
        <dbReference type="ARBA" id="ARBA00023136"/>
    </source>
</evidence>
<feature type="transmembrane region" description="Helical" evidence="5">
    <location>
        <begin position="154"/>
        <end position="170"/>
    </location>
</feature>
<keyword evidence="4 5" id="KW-0472">Membrane</keyword>
<reference evidence="7" key="1">
    <citation type="submission" date="2020-05" db="EMBL/GenBank/DDBJ databases">
        <authorList>
            <person name="Chiriac C."/>
            <person name="Salcher M."/>
            <person name="Ghai R."/>
            <person name="Kavagutti S V."/>
        </authorList>
    </citation>
    <scope>NUCLEOTIDE SEQUENCE</scope>
</reference>
<evidence type="ECO:0000259" key="6">
    <source>
        <dbReference type="PROSITE" id="PS50850"/>
    </source>
</evidence>